<dbReference type="Proteomes" id="UP000199586">
    <property type="component" value="Unassembled WGS sequence"/>
</dbReference>
<evidence type="ECO:0000313" key="3">
    <source>
        <dbReference type="Proteomes" id="UP000199586"/>
    </source>
</evidence>
<name>A0A1I5PVI7_9SPHN</name>
<accession>A0A1I5PVI7</accession>
<dbReference type="STRING" id="634430.SAMN04488241_101261"/>
<keyword evidence="1" id="KW-0732">Signal</keyword>
<dbReference type="EMBL" id="FOXP01000001">
    <property type="protein sequence ID" value="SFP38035.1"/>
    <property type="molecule type" value="Genomic_DNA"/>
</dbReference>
<sequence length="127" mass="13020">MRWMIVAALVLAGCSNRHAEEDAAATASPETLATTAAQRILASAPKSLGGGVTITGAKADGRVLVMALSGMTDWRGDYSDAAMATTMSRAVCFEPGVDALVKAKGSVRLESRTAAGVNLPPLAITRC</sequence>
<feature type="signal peptide" evidence="1">
    <location>
        <begin position="1"/>
        <end position="19"/>
    </location>
</feature>
<dbReference type="RefSeq" id="WP_093330268.1">
    <property type="nucleotide sequence ID" value="NZ_FOXP01000001.1"/>
</dbReference>
<feature type="chain" id="PRO_5011705297" description="Lipoprotein" evidence="1">
    <location>
        <begin position="20"/>
        <end position="127"/>
    </location>
</feature>
<dbReference type="AlphaFoldDB" id="A0A1I5PVI7"/>
<keyword evidence="3" id="KW-1185">Reference proteome</keyword>
<dbReference type="OrthoDB" id="9871689at2"/>
<evidence type="ECO:0000313" key="2">
    <source>
        <dbReference type="EMBL" id="SFP38035.1"/>
    </source>
</evidence>
<evidence type="ECO:0000256" key="1">
    <source>
        <dbReference type="SAM" id="SignalP"/>
    </source>
</evidence>
<evidence type="ECO:0008006" key="4">
    <source>
        <dbReference type="Google" id="ProtNLM"/>
    </source>
</evidence>
<proteinExistence type="predicted"/>
<gene>
    <name evidence="2" type="ORF">SAMN04488241_101261</name>
</gene>
<protein>
    <recommendedName>
        <fullName evidence="4">Lipoprotein</fullName>
    </recommendedName>
</protein>
<reference evidence="2 3" key="1">
    <citation type="submission" date="2016-10" db="EMBL/GenBank/DDBJ databases">
        <authorList>
            <person name="de Groot N.N."/>
        </authorList>
    </citation>
    <scope>NUCLEOTIDE SEQUENCE [LARGE SCALE GENOMIC DNA]</scope>
    <source>
        <strain evidence="2 3">CGMCC 1.9113</strain>
    </source>
</reference>
<organism evidence="2 3">
    <name type="scientific">Sphingomonas rubra</name>
    <dbReference type="NCBI Taxonomy" id="634430"/>
    <lineage>
        <taxon>Bacteria</taxon>
        <taxon>Pseudomonadati</taxon>
        <taxon>Pseudomonadota</taxon>
        <taxon>Alphaproteobacteria</taxon>
        <taxon>Sphingomonadales</taxon>
        <taxon>Sphingomonadaceae</taxon>
        <taxon>Sphingomonas</taxon>
    </lineage>
</organism>